<sequence>MNWRQPIYANYLVVPLPILLKSENKLQLPLNFSSWLCFLESRA</sequence>
<accession>A0A077PJC5</accession>
<proteinExistence type="predicted"/>
<name>A0A077PJC5_XENBV</name>
<comment type="caution">
    <text evidence="1">The sequence shown here is derived from an EMBL/GenBank/DDBJ whole genome shotgun (WGS) entry which is preliminary data.</text>
</comment>
<evidence type="ECO:0000313" key="2">
    <source>
        <dbReference type="Proteomes" id="UP000028500"/>
    </source>
</evidence>
<evidence type="ECO:0000313" key="1">
    <source>
        <dbReference type="EMBL" id="CDH21118.1"/>
    </source>
</evidence>
<dbReference type="EMBL" id="CBSY010000214">
    <property type="protein sequence ID" value="CDH21118.1"/>
    <property type="molecule type" value="Genomic_DNA"/>
</dbReference>
<organism evidence="1 2">
    <name type="scientific">Xenorhabdus bovienii str. kraussei Quebec</name>
    <dbReference type="NCBI Taxonomy" id="1398203"/>
    <lineage>
        <taxon>Bacteria</taxon>
        <taxon>Pseudomonadati</taxon>
        <taxon>Pseudomonadota</taxon>
        <taxon>Gammaproteobacteria</taxon>
        <taxon>Enterobacterales</taxon>
        <taxon>Morganellaceae</taxon>
        <taxon>Xenorhabdus</taxon>
    </lineage>
</organism>
<gene>
    <name evidence="1" type="ORF">XBKQ1_2910003</name>
</gene>
<dbReference type="AlphaFoldDB" id="A0A077PJC5"/>
<reference evidence="1" key="1">
    <citation type="submission" date="2013-07" db="EMBL/GenBank/DDBJ databases">
        <title>Sub-species coevolution in mutualistic symbiosis.</title>
        <authorList>
            <person name="Murfin K."/>
            <person name="Klassen J."/>
            <person name="Lee M."/>
            <person name="Forst S."/>
            <person name="Stock P."/>
            <person name="Goodrich-Blair H."/>
        </authorList>
    </citation>
    <scope>NUCLEOTIDE SEQUENCE [LARGE SCALE GENOMIC DNA]</scope>
    <source>
        <strain evidence="1">Kraussei Quebec</strain>
    </source>
</reference>
<protein>
    <submittedName>
        <fullName evidence="1">Uncharacterized protein</fullName>
    </submittedName>
</protein>
<dbReference type="HOGENOM" id="CLU_3241604_0_0_6"/>
<keyword evidence="2" id="KW-1185">Reference proteome</keyword>
<dbReference type="Proteomes" id="UP000028500">
    <property type="component" value="Unassembled WGS sequence"/>
</dbReference>